<keyword evidence="5" id="KW-0418">Kinase</keyword>
<dbReference type="GO" id="GO:0005886">
    <property type="term" value="C:plasma membrane"/>
    <property type="evidence" value="ECO:0007669"/>
    <property type="project" value="UniProtKB-SubCell"/>
</dbReference>
<feature type="transmembrane region" description="Helical" evidence="7">
    <location>
        <begin position="29"/>
        <end position="52"/>
    </location>
</feature>
<dbReference type="PROSITE" id="PS50885">
    <property type="entry name" value="HAMP"/>
    <property type="match status" value="1"/>
</dbReference>
<evidence type="ECO:0000256" key="6">
    <source>
        <dbReference type="ARBA" id="ARBA00023136"/>
    </source>
</evidence>
<dbReference type="Pfam" id="PF02518">
    <property type="entry name" value="HATPase_c"/>
    <property type="match status" value="1"/>
</dbReference>
<dbReference type="Gene3D" id="6.10.340.10">
    <property type="match status" value="1"/>
</dbReference>
<evidence type="ECO:0000313" key="9">
    <source>
        <dbReference type="EMBL" id="PYI56250.1"/>
    </source>
</evidence>
<dbReference type="PANTHER" id="PTHR34220">
    <property type="entry name" value="SENSOR HISTIDINE KINASE YPDA"/>
    <property type="match status" value="1"/>
</dbReference>
<proteinExistence type="predicted"/>
<keyword evidence="3" id="KW-0597">Phosphoprotein</keyword>
<dbReference type="GO" id="GO:0000155">
    <property type="term" value="F:phosphorelay sensor kinase activity"/>
    <property type="evidence" value="ECO:0007669"/>
    <property type="project" value="InterPro"/>
</dbReference>
<keyword evidence="2" id="KW-1003">Cell membrane</keyword>
<evidence type="ECO:0000256" key="2">
    <source>
        <dbReference type="ARBA" id="ARBA00022475"/>
    </source>
</evidence>
<dbReference type="Pfam" id="PF00672">
    <property type="entry name" value="HAMP"/>
    <property type="match status" value="1"/>
</dbReference>
<dbReference type="InterPro" id="IPR003594">
    <property type="entry name" value="HATPase_dom"/>
</dbReference>
<dbReference type="Pfam" id="PF06580">
    <property type="entry name" value="His_kinase"/>
    <property type="match status" value="1"/>
</dbReference>
<sequence>MMSRSAPVILRPGGERAMPGNVREIRFGLFAKLTLFFFVLTIPVYLISLAILNSAVRSMHEEVTRTTFSKLQFFLDRLESDMEKVKQFEIVLRNDKDIQFLSSAHGIEGYEKIALYNDLLSKFGMIVANSDYIDDLFVDFYGLQERLSHVSGYSNIPQTETDLLLGQATDNSVLQRFYRKVPLANQLTDVLTFALYAPGLFEVPRTDVRYVLGMDISLQKFANLLRSFKVGDTGEAFILDTNRNGYIGSREKGELERKIVSVLETDYADSGQGSISLNESDRTYMVVYKKSAALNWTLAVYFVESDIMGSIDELRQLIRLLILVSAFSIIGISLVTYREMHKPLRLLFNAMRRVERGQHDTRIEQKRKDEFRYVYHQFNQMVSRIEHLIQEVYVQELRVNQAELKQLQSQINPHFLYNCFYIIYRMSEEGNNAIVSELAEYLGKYFRFITHSAAEEVTLQDELQHAEYYLKIQKIRFPDRLDFHIHAAPGLAGLKVPRLLVQPLVENAIVHGMEKTTKPIVVRVEISAADGVIELSVEDDGPGMPEEERAKLERMLADEKSQPETSCALWNIHWRLKYKYGPRCGLFLEPPAGGGFKAVLRLPDTVEKGGTIDASHSDRGR</sequence>
<name>A0A2V5KMA4_9BACL</name>
<keyword evidence="7" id="KW-1133">Transmembrane helix</keyword>
<comment type="subcellular location">
    <subcellularLocation>
        <location evidence="1">Cell membrane</location>
        <topology evidence="1">Multi-pass membrane protein</topology>
    </subcellularLocation>
</comment>
<keyword evidence="6 7" id="KW-0472">Membrane</keyword>
<dbReference type="PANTHER" id="PTHR34220:SF7">
    <property type="entry name" value="SENSOR HISTIDINE KINASE YPDA"/>
    <property type="match status" value="1"/>
</dbReference>
<evidence type="ECO:0000256" key="1">
    <source>
        <dbReference type="ARBA" id="ARBA00004651"/>
    </source>
</evidence>
<evidence type="ECO:0000256" key="5">
    <source>
        <dbReference type="ARBA" id="ARBA00022777"/>
    </source>
</evidence>
<dbReference type="CDD" id="cd06225">
    <property type="entry name" value="HAMP"/>
    <property type="match status" value="1"/>
</dbReference>
<dbReference type="InterPro" id="IPR036890">
    <property type="entry name" value="HATPase_C_sf"/>
</dbReference>
<evidence type="ECO:0000256" key="3">
    <source>
        <dbReference type="ARBA" id="ARBA00022553"/>
    </source>
</evidence>
<protein>
    <recommendedName>
        <fullName evidence="8">HAMP domain-containing protein</fullName>
    </recommendedName>
</protein>
<comment type="caution">
    <text evidence="9">The sequence shown here is derived from an EMBL/GenBank/DDBJ whole genome shotgun (WGS) entry which is preliminary data.</text>
</comment>
<feature type="transmembrane region" description="Helical" evidence="7">
    <location>
        <begin position="317"/>
        <end position="337"/>
    </location>
</feature>
<dbReference type="SUPFAM" id="SSF158472">
    <property type="entry name" value="HAMP domain-like"/>
    <property type="match status" value="1"/>
</dbReference>
<keyword evidence="7" id="KW-0812">Transmembrane</keyword>
<gene>
    <name evidence="9" type="ORF">DLM86_04495</name>
</gene>
<dbReference type="SUPFAM" id="SSF55874">
    <property type="entry name" value="ATPase domain of HSP90 chaperone/DNA topoisomerase II/histidine kinase"/>
    <property type="match status" value="1"/>
</dbReference>
<feature type="domain" description="HAMP" evidence="8">
    <location>
        <begin position="338"/>
        <end position="390"/>
    </location>
</feature>
<dbReference type="InterPro" id="IPR050640">
    <property type="entry name" value="Bact_2-comp_sensor_kinase"/>
</dbReference>
<accession>A0A2V5KMA4</accession>
<organism evidence="9 10">
    <name type="scientific">Paenibacillus flagellatus</name>
    <dbReference type="NCBI Taxonomy" id="2211139"/>
    <lineage>
        <taxon>Bacteria</taxon>
        <taxon>Bacillati</taxon>
        <taxon>Bacillota</taxon>
        <taxon>Bacilli</taxon>
        <taxon>Bacillales</taxon>
        <taxon>Paenibacillaceae</taxon>
        <taxon>Paenibacillus</taxon>
    </lineage>
</organism>
<dbReference type="EMBL" id="QJVJ01000002">
    <property type="protein sequence ID" value="PYI56250.1"/>
    <property type="molecule type" value="Genomic_DNA"/>
</dbReference>
<dbReference type="Gene3D" id="3.30.450.20">
    <property type="entry name" value="PAS domain"/>
    <property type="match status" value="1"/>
</dbReference>
<keyword evidence="4" id="KW-0808">Transferase</keyword>
<reference evidence="9 10" key="1">
    <citation type="submission" date="2018-05" db="EMBL/GenBank/DDBJ databases">
        <title>Paenibacillus flagellatus sp. nov., isolated from selenium mineral soil.</title>
        <authorList>
            <person name="Dai X."/>
        </authorList>
    </citation>
    <scope>NUCLEOTIDE SEQUENCE [LARGE SCALE GENOMIC DNA]</scope>
    <source>
        <strain evidence="9 10">DXL2</strain>
    </source>
</reference>
<dbReference type="AlphaFoldDB" id="A0A2V5KMA4"/>
<dbReference type="InterPro" id="IPR010559">
    <property type="entry name" value="Sig_transdc_His_kin_internal"/>
</dbReference>
<evidence type="ECO:0000259" key="8">
    <source>
        <dbReference type="PROSITE" id="PS50885"/>
    </source>
</evidence>
<dbReference type="SMART" id="SM00304">
    <property type="entry name" value="HAMP"/>
    <property type="match status" value="1"/>
</dbReference>
<evidence type="ECO:0000256" key="4">
    <source>
        <dbReference type="ARBA" id="ARBA00022679"/>
    </source>
</evidence>
<dbReference type="InterPro" id="IPR003660">
    <property type="entry name" value="HAMP_dom"/>
</dbReference>
<dbReference type="Gene3D" id="3.30.565.10">
    <property type="entry name" value="Histidine kinase-like ATPase, C-terminal domain"/>
    <property type="match status" value="1"/>
</dbReference>
<evidence type="ECO:0000313" key="10">
    <source>
        <dbReference type="Proteomes" id="UP000247476"/>
    </source>
</evidence>
<evidence type="ECO:0000256" key="7">
    <source>
        <dbReference type="SAM" id="Phobius"/>
    </source>
</evidence>
<dbReference type="Proteomes" id="UP000247476">
    <property type="component" value="Unassembled WGS sequence"/>
</dbReference>
<keyword evidence="10" id="KW-1185">Reference proteome</keyword>